<evidence type="ECO:0000256" key="2">
    <source>
        <dbReference type="SAM" id="Phobius"/>
    </source>
</evidence>
<feature type="signal peptide" evidence="3">
    <location>
        <begin position="1"/>
        <end position="28"/>
    </location>
</feature>
<dbReference type="Proteomes" id="UP001589814">
    <property type="component" value="Unassembled WGS sequence"/>
</dbReference>
<evidence type="ECO:0000256" key="3">
    <source>
        <dbReference type="SAM" id="SignalP"/>
    </source>
</evidence>
<comment type="caution">
    <text evidence="4">The sequence shown here is derived from an EMBL/GenBank/DDBJ whole genome shotgun (WGS) entry which is preliminary data.</text>
</comment>
<reference evidence="4 5" key="1">
    <citation type="submission" date="2024-09" db="EMBL/GenBank/DDBJ databases">
        <authorList>
            <person name="Sun Q."/>
            <person name="Mori K."/>
        </authorList>
    </citation>
    <scope>NUCLEOTIDE SEQUENCE [LARGE SCALE GENOMIC DNA]</scope>
    <source>
        <strain evidence="4 5">CCM 7415</strain>
    </source>
</reference>
<keyword evidence="2" id="KW-0472">Membrane</keyword>
<keyword evidence="5" id="KW-1185">Reference proteome</keyword>
<feature type="region of interest" description="Disordered" evidence="1">
    <location>
        <begin position="147"/>
        <end position="175"/>
    </location>
</feature>
<protein>
    <recommendedName>
        <fullName evidence="6">DUF4350 domain-containing protein</fullName>
    </recommendedName>
</protein>
<accession>A0ABV6G7S5</accession>
<organism evidence="4 5">
    <name type="scientific">Kushneria aurantia</name>
    <dbReference type="NCBI Taxonomy" id="504092"/>
    <lineage>
        <taxon>Bacteria</taxon>
        <taxon>Pseudomonadati</taxon>
        <taxon>Pseudomonadota</taxon>
        <taxon>Gammaproteobacteria</taxon>
        <taxon>Oceanospirillales</taxon>
        <taxon>Halomonadaceae</taxon>
        <taxon>Kushneria</taxon>
    </lineage>
</organism>
<feature type="transmembrane region" description="Helical" evidence="2">
    <location>
        <begin position="344"/>
        <end position="365"/>
    </location>
</feature>
<dbReference type="RefSeq" id="WP_019951099.1">
    <property type="nucleotide sequence ID" value="NZ_JBHLVX010000060.1"/>
</dbReference>
<gene>
    <name evidence="4" type="ORF">ACFFHW_15975</name>
</gene>
<keyword evidence="3" id="KW-0732">Signal</keyword>
<dbReference type="EMBL" id="JBHLVX010000060">
    <property type="protein sequence ID" value="MFC0269466.1"/>
    <property type="molecule type" value="Genomic_DNA"/>
</dbReference>
<keyword evidence="2" id="KW-0812">Transmembrane</keyword>
<feature type="region of interest" description="Disordered" evidence="1">
    <location>
        <begin position="396"/>
        <end position="418"/>
    </location>
</feature>
<name>A0ABV6G7S5_9GAMM</name>
<sequence>MSRLARSLWLPLLIALLAAAAITAAASATPYEPRLLRVAAADALPASVAQQLEDEPESISALFLSWADDPALVFNGALALQRHGDLARRVLGDYGFDPAFTAVLARYGPDAVLPVGYFHDNAMPSLSARHWAAQRYQGARDSLTGWWRPEPAPDSATAEAPLSNDAPSAASDTLTPQQRGRYAIAFLQQGGYGFLDQFVVDERGAAHWLQGERLVTALGDFFTGGLRDLERIVQSDAGVRPADIAWAGVDVLMVAGAVRLLRAGRAVRLGAVEGRAVAGAGSELRASRAALLPVGLRFAQLSRMAKVAAVGTTAWLVVRHPALISGLGANLAQWLGWPARLGQFLLWSLVLLPLLWLAGLLYRWFLRPMIWLLMFAGRRSCGLRLVADASRAYDGGRIRRPSRSTESGPRPASEEELP</sequence>
<evidence type="ECO:0000256" key="1">
    <source>
        <dbReference type="SAM" id="MobiDB-lite"/>
    </source>
</evidence>
<keyword evidence="2" id="KW-1133">Transmembrane helix</keyword>
<proteinExistence type="predicted"/>
<evidence type="ECO:0008006" key="6">
    <source>
        <dbReference type="Google" id="ProtNLM"/>
    </source>
</evidence>
<feature type="chain" id="PRO_5046005088" description="DUF4350 domain-containing protein" evidence="3">
    <location>
        <begin position="29"/>
        <end position="418"/>
    </location>
</feature>
<evidence type="ECO:0000313" key="5">
    <source>
        <dbReference type="Proteomes" id="UP001589814"/>
    </source>
</evidence>
<evidence type="ECO:0000313" key="4">
    <source>
        <dbReference type="EMBL" id="MFC0269466.1"/>
    </source>
</evidence>